<gene>
    <name evidence="1" type="ORF">LSAT_V11C800402280</name>
</gene>
<keyword evidence="2" id="KW-1185">Reference proteome</keyword>
<organism evidence="1 2">
    <name type="scientific">Lactuca sativa</name>
    <name type="common">Garden lettuce</name>
    <dbReference type="NCBI Taxonomy" id="4236"/>
    <lineage>
        <taxon>Eukaryota</taxon>
        <taxon>Viridiplantae</taxon>
        <taxon>Streptophyta</taxon>
        <taxon>Embryophyta</taxon>
        <taxon>Tracheophyta</taxon>
        <taxon>Spermatophyta</taxon>
        <taxon>Magnoliopsida</taxon>
        <taxon>eudicotyledons</taxon>
        <taxon>Gunneridae</taxon>
        <taxon>Pentapetalae</taxon>
        <taxon>asterids</taxon>
        <taxon>campanulids</taxon>
        <taxon>Asterales</taxon>
        <taxon>Asteraceae</taxon>
        <taxon>Cichorioideae</taxon>
        <taxon>Cichorieae</taxon>
        <taxon>Lactucinae</taxon>
        <taxon>Lactuca</taxon>
    </lineage>
</organism>
<proteinExistence type="predicted"/>
<name>A0A9R1WY51_LACSA</name>
<accession>A0A9R1WY51</accession>
<evidence type="ECO:0000313" key="1">
    <source>
        <dbReference type="EMBL" id="KAJ0192111.1"/>
    </source>
</evidence>
<protein>
    <submittedName>
        <fullName evidence="1">Uncharacterized protein</fullName>
    </submittedName>
</protein>
<dbReference type="EMBL" id="NBSK02000008">
    <property type="protein sequence ID" value="KAJ0192111.1"/>
    <property type="molecule type" value="Genomic_DNA"/>
</dbReference>
<dbReference type="Proteomes" id="UP000235145">
    <property type="component" value="Unassembled WGS sequence"/>
</dbReference>
<comment type="caution">
    <text evidence="1">The sequence shown here is derived from an EMBL/GenBank/DDBJ whole genome shotgun (WGS) entry which is preliminary data.</text>
</comment>
<sequence length="81" mass="9532">MYLLQFHDLSFINTKAFANLKGSGGNIWEVFEVLDDARRAIFRDTVFGYFIDVPRLQGDDYCFIKCSFIRSGRTLFYLQME</sequence>
<reference evidence="1 2" key="1">
    <citation type="journal article" date="2017" name="Nat. Commun.">
        <title>Genome assembly with in vitro proximity ligation data and whole-genome triplication in lettuce.</title>
        <authorList>
            <person name="Reyes-Chin-Wo S."/>
            <person name="Wang Z."/>
            <person name="Yang X."/>
            <person name="Kozik A."/>
            <person name="Arikit S."/>
            <person name="Song C."/>
            <person name="Xia L."/>
            <person name="Froenicke L."/>
            <person name="Lavelle D.O."/>
            <person name="Truco M.J."/>
            <person name="Xia R."/>
            <person name="Zhu S."/>
            <person name="Xu C."/>
            <person name="Xu H."/>
            <person name="Xu X."/>
            <person name="Cox K."/>
            <person name="Korf I."/>
            <person name="Meyers B.C."/>
            <person name="Michelmore R.W."/>
        </authorList>
    </citation>
    <scope>NUCLEOTIDE SEQUENCE [LARGE SCALE GENOMIC DNA]</scope>
    <source>
        <strain evidence="2">cv. Salinas</strain>
        <tissue evidence="1">Seedlings</tissue>
    </source>
</reference>
<dbReference type="AlphaFoldDB" id="A0A9R1WY51"/>
<evidence type="ECO:0000313" key="2">
    <source>
        <dbReference type="Proteomes" id="UP000235145"/>
    </source>
</evidence>